<comment type="caution">
    <text evidence="1">The sequence shown here is derived from an EMBL/GenBank/DDBJ whole genome shotgun (WGS) entry which is preliminary data.</text>
</comment>
<dbReference type="AlphaFoldDB" id="A0A2G5K3N3"/>
<evidence type="ECO:0000313" key="1">
    <source>
        <dbReference type="EMBL" id="PIB24131.1"/>
    </source>
</evidence>
<proteinExistence type="predicted"/>
<organism evidence="1 2">
    <name type="scientific">Paramylibacter kogurei</name>
    <dbReference type="NCBI Taxonomy" id="1889778"/>
    <lineage>
        <taxon>Bacteria</taxon>
        <taxon>Pseudomonadati</taxon>
        <taxon>Pseudomonadota</taxon>
        <taxon>Alphaproteobacteria</taxon>
        <taxon>Rhodobacterales</taxon>
        <taxon>Paracoccaceae</taxon>
        <taxon>Paramylibacter</taxon>
    </lineage>
</organism>
<name>A0A2G5K3N3_9RHOB</name>
<gene>
    <name evidence="1" type="ORF">BFP76_02510</name>
</gene>
<sequence>MEAAVLSYEFWDKQIASEAERLGFDDGYKILYGPWETIGNSDTVFLSLNPGCPPHGADLFSISDERGNSYEVEKYTTLSPITAQFLALADLLELQPKQILTGTVAPFRSNRWMSISLSQRRGALEVGKRFWEDVFATNRPKRVICCCPQARKITSEILDATLEMTISSGWGNTSLHRFRAKDGALIAQIPHLSTFKLLSRPACIAPLKLILDL</sequence>
<protein>
    <recommendedName>
        <fullName evidence="3">Uracil-DNA glycosylase-like domain-containing protein</fullName>
    </recommendedName>
</protein>
<evidence type="ECO:0000313" key="2">
    <source>
        <dbReference type="Proteomes" id="UP000231516"/>
    </source>
</evidence>
<reference evidence="1 2" key="1">
    <citation type="submission" date="2016-08" db="EMBL/GenBank/DDBJ databases">
        <title>Draft genome of Amylibacter sp. strain 4G11.</title>
        <authorList>
            <person name="Wong S.-K."/>
            <person name="Hamasaki K."/>
            <person name="Yoshizawa S."/>
        </authorList>
    </citation>
    <scope>NUCLEOTIDE SEQUENCE [LARGE SCALE GENOMIC DNA]</scope>
    <source>
        <strain evidence="1 2">4G11</strain>
    </source>
</reference>
<dbReference type="EMBL" id="MDGM01000012">
    <property type="protein sequence ID" value="PIB24131.1"/>
    <property type="molecule type" value="Genomic_DNA"/>
</dbReference>
<dbReference type="Proteomes" id="UP000231516">
    <property type="component" value="Unassembled WGS sequence"/>
</dbReference>
<accession>A0A2G5K3N3</accession>
<keyword evidence="2" id="KW-1185">Reference proteome</keyword>
<evidence type="ECO:0008006" key="3">
    <source>
        <dbReference type="Google" id="ProtNLM"/>
    </source>
</evidence>